<reference evidence="3" key="2">
    <citation type="journal article" date="2010" name="Genome Res.">
        <title>Population genomic sequencing of Coccidioides fungi reveals recent hybridization and transposon control.</title>
        <authorList>
            <person name="Neafsey D.E."/>
            <person name="Barker B.M."/>
            <person name="Sharpton T.J."/>
            <person name="Stajich J.E."/>
            <person name="Park D.J."/>
            <person name="Whiston E."/>
            <person name="Hung C.-Y."/>
            <person name="McMahan C."/>
            <person name="White J."/>
            <person name="Sykes S."/>
            <person name="Heiman D."/>
            <person name="Young S."/>
            <person name="Zeng Q."/>
            <person name="Abouelleil A."/>
            <person name="Aftuck L."/>
            <person name="Bessette D."/>
            <person name="Brown A."/>
            <person name="FitzGerald M."/>
            <person name="Lui A."/>
            <person name="Macdonald J.P."/>
            <person name="Priest M."/>
            <person name="Orbach M.J."/>
            <person name="Galgiani J.N."/>
            <person name="Kirkland T.N."/>
            <person name="Cole G.T."/>
            <person name="Birren B.W."/>
            <person name="Henn M.R."/>
            <person name="Taylor J.W."/>
            <person name="Rounsley S.D."/>
        </authorList>
    </citation>
    <scope>GENOME REANNOTATION</scope>
    <source>
        <strain evidence="3">RS</strain>
    </source>
</reference>
<dbReference type="VEuPathDB" id="FungiDB:CIMG_05756"/>
<name>J3K6Q2_COCIM</name>
<organism evidence="2 3">
    <name type="scientific">Coccidioides immitis (strain RS)</name>
    <name type="common">Valley fever fungus</name>
    <dbReference type="NCBI Taxonomy" id="246410"/>
    <lineage>
        <taxon>Eukaryota</taxon>
        <taxon>Fungi</taxon>
        <taxon>Dikarya</taxon>
        <taxon>Ascomycota</taxon>
        <taxon>Pezizomycotina</taxon>
        <taxon>Eurotiomycetes</taxon>
        <taxon>Eurotiomycetidae</taxon>
        <taxon>Onygenales</taxon>
        <taxon>Onygenaceae</taxon>
        <taxon>Coccidioides</taxon>
    </lineage>
</organism>
<accession>J3K6Q2</accession>
<protein>
    <submittedName>
        <fullName evidence="2">Uncharacterized protein</fullName>
    </submittedName>
</protein>
<dbReference type="Proteomes" id="UP000001261">
    <property type="component" value="Unassembled WGS sequence"/>
</dbReference>
<dbReference type="KEGG" id="cim:CIMG_05756"/>
<feature type="compositionally biased region" description="Low complexity" evidence="1">
    <location>
        <begin position="21"/>
        <end position="37"/>
    </location>
</feature>
<dbReference type="RefSeq" id="XP_001241860.2">
    <property type="nucleotide sequence ID" value="XM_001241859.2"/>
</dbReference>
<evidence type="ECO:0000256" key="1">
    <source>
        <dbReference type="SAM" id="MobiDB-lite"/>
    </source>
</evidence>
<dbReference type="GeneID" id="4561678"/>
<dbReference type="InParanoid" id="J3K6Q2"/>
<reference evidence="3" key="1">
    <citation type="journal article" date="2009" name="Genome Res.">
        <title>Comparative genomic analyses of the human fungal pathogens Coccidioides and their relatives.</title>
        <authorList>
            <person name="Sharpton T.J."/>
            <person name="Stajich J.E."/>
            <person name="Rounsley S.D."/>
            <person name="Gardner M.J."/>
            <person name="Wortman J.R."/>
            <person name="Jordar V.S."/>
            <person name="Maiti R."/>
            <person name="Kodira C.D."/>
            <person name="Neafsey D.E."/>
            <person name="Zeng Q."/>
            <person name="Hung C.-Y."/>
            <person name="McMahan C."/>
            <person name="Muszewska A."/>
            <person name="Grynberg M."/>
            <person name="Mandel M.A."/>
            <person name="Kellner E.M."/>
            <person name="Barker B.M."/>
            <person name="Galgiani J.N."/>
            <person name="Orbach M.J."/>
            <person name="Kirkland T.N."/>
            <person name="Cole G.T."/>
            <person name="Henn M.R."/>
            <person name="Birren B.W."/>
            <person name="Taylor J.W."/>
        </authorList>
    </citation>
    <scope>NUCLEOTIDE SEQUENCE [LARGE SCALE GENOMIC DNA]</scope>
    <source>
        <strain evidence="3">RS</strain>
    </source>
</reference>
<proteinExistence type="predicted"/>
<gene>
    <name evidence="2" type="ORF">CIMG_05756</name>
</gene>
<keyword evidence="3" id="KW-1185">Reference proteome</keyword>
<dbReference type="AlphaFoldDB" id="J3K6Q2"/>
<evidence type="ECO:0000313" key="2">
    <source>
        <dbReference type="EMBL" id="EAS30277.3"/>
    </source>
</evidence>
<sequence>MRFFINWQSVTTSPAGTPVLSSSSASSSSSPSASLDFSSTANGWLAVLPAPVVKLPHLVVLLVGRGERCRNS</sequence>
<dbReference type="EMBL" id="GG704912">
    <property type="protein sequence ID" value="EAS30277.3"/>
    <property type="molecule type" value="Genomic_DNA"/>
</dbReference>
<feature type="region of interest" description="Disordered" evidence="1">
    <location>
        <begin position="12"/>
        <end position="37"/>
    </location>
</feature>
<evidence type="ECO:0000313" key="3">
    <source>
        <dbReference type="Proteomes" id="UP000001261"/>
    </source>
</evidence>